<name>A0A2Z4UDQ1_9FIRM</name>
<evidence type="ECO:0000256" key="9">
    <source>
        <dbReference type="ARBA" id="ARBA00024867"/>
    </source>
</evidence>
<evidence type="ECO:0000256" key="10">
    <source>
        <dbReference type="PROSITE-ProRule" id="PRU00169"/>
    </source>
</evidence>
<keyword evidence="5" id="KW-0902">Two-component regulatory system</keyword>
<feature type="domain" description="HTH araC/xylS-type" evidence="12">
    <location>
        <begin position="405"/>
        <end position="502"/>
    </location>
</feature>
<keyword evidence="11" id="KW-0175">Coiled coil</keyword>
<protein>
    <recommendedName>
        <fullName evidence="2">Stage 0 sporulation protein A homolog</fullName>
    </recommendedName>
</protein>
<evidence type="ECO:0000256" key="2">
    <source>
        <dbReference type="ARBA" id="ARBA00018672"/>
    </source>
</evidence>
<dbReference type="PANTHER" id="PTHR42713">
    <property type="entry name" value="HISTIDINE KINASE-RELATED"/>
    <property type="match status" value="1"/>
</dbReference>
<evidence type="ECO:0000256" key="11">
    <source>
        <dbReference type="SAM" id="Coils"/>
    </source>
</evidence>
<dbReference type="SUPFAM" id="SSF52172">
    <property type="entry name" value="CheY-like"/>
    <property type="match status" value="1"/>
</dbReference>
<comment type="function">
    <text evidence="9">May play the central regulatory role in sporulation. It may be an element of the effector pathway responsible for the activation of sporulation genes in response to nutritional stress. Spo0A may act in concert with spo0H (a sigma factor) to control the expression of some genes that are critical to the sporulation process.</text>
</comment>
<keyword evidence="6" id="KW-0805">Transcription regulation</keyword>
<dbReference type="Gene3D" id="1.10.10.60">
    <property type="entry name" value="Homeodomain-like"/>
    <property type="match status" value="2"/>
</dbReference>
<dbReference type="Pfam" id="PF00072">
    <property type="entry name" value="Response_reg"/>
    <property type="match status" value="1"/>
</dbReference>
<dbReference type="AlphaFoldDB" id="A0A2Z4UDQ1"/>
<comment type="subcellular location">
    <subcellularLocation>
        <location evidence="1">Cytoplasm</location>
    </subcellularLocation>
</comment>
<proteinExistence type="predicted"/>
<dbReference type="InterPro" id="IPR009057">
    <property type="entry name" value="Homeodomain-like_sf"/>
</dbReference>
<evidence type="ECO:0000256" key="5">
    <source>
        <dbReference type="ARBA" id="ARBA00023012"/>
    </source>
</evidence>
<feature type="domain" description="Response regulatory" evidence="13">
    <location>
        <begin position="6"/>
        <end position="123"/>
    </location>
</feature>
<dbReference type="InterPro" id="IPR001789">
    <property type="entry name" value="Sig_transdc_resp-reg_receiver"/>
</dbReference>
<evidence type="ECO:0000256" key="1">
    <source>
        <dbReference type="ARBA" id="ARBA00004496"/>
    </source>
</evidence>
<dbReference type="Gene3D" id="3.40.50.2300">
    <property type="match status" value="1"/>
</dbReference>
<organism evidence="14 15">
    <name type="scientific">Blautia argi</name>
    <dbReference type="NCBI Taxonomy" id="1912897"/>
    <lineage>
        <taxon>Bacteria</taxon>
        <taxon>Bacillati</taxon>
        <taxon>Bacillota</taxon>
        <taxon>Clostridia</taxon>
        <taxon>Lachnospirales</taxon>
        <taxon>Lachnospiraceae</taxon>
        <taxon>Blautia</taxon>
    </lineage>
</organism>
<evidence type="ECO:0000256" key="6">
    <source>
        <dbReference type="ARBA" id="ARBA00023015"/>
    </source>
</evidence>
<dbReference type="InterPro" id="IPR011006">
    <property type="entry name" value="CheY-like_superfamily"/>
</dbReference>
<dbReference type="SMART" id="SM00342">
    <property type="entry name" value="HTH_ARAC"/>
    <property type="match status" value="1"/>
</dbReference>
<reference evidence="15" key="1">
    <citation type="submission" date="2018-06" db="EMBL/GenBank/DDBJ databases">
        <title>Description of Blautia argi sp. nov., a new anaerobic isolated from dog feces.</title>
        <authorList>
            <person name="Chang Y.-H."/>
            <person name="Paek J."/>
            <person name="Shin Y."/>
        </authorList>
    </citation>
    <scope>NUCLEOTIDE SEQUENCE [LARGE SCALE GENOMIC DNA]</scope>
    <source>
        <strain evidence="15">KCTC 15426</strain>
    </source>
</reference>
<dbReference type="GO" id="GO:0003700">
    <property type="term" value="F:DNA-binding transcription factor activity"/>
    <property type="evidence" value="ECO:0007669"/>
    <property type="project" value="InterPro"/>
</dbReference>
<dbReference type="Proteomes" id="UP000250003">
    <property type="component" value="Chromosome"/>
</dbReference>
<keyword evidence="15" id="KW-1185">Reference proteome</keyword>
<dbReference type="CDD" id="cd17536">
    <property type="entry name" value="REC_YesN-like"/>
    <property type="match status" value="1"/>
</dbReference>
<keyword evidence="4 10" id="KW-0597">Phosphoprotein</keyword>
<evidence type="ECO:0000259" key="13">
    <source>
        <dbReference type="PROSITE" id="PS50110"/>
    </source>
</evidence>
<evidence type="ECO:0000313" key="15">
    <source>
        <dbReference type="Proteomes" id="UP000250003"/>
    </source>
</evidence>
<dbReference type="GO" id="GO:0043565">
    <property type="term" value="F:sequence-specific DNA binding"/>
    <property type="evidence" value="ECO:0007669"/>
    <property type="project" value="InterPro"/>
</dbReference>
<sequence>MTENCRIMIIDDEFIMRQGIRYMMNWEQEGYEVVGEASNGKEALDRLEELKPDIILCDIAMPVMDGLDFIKIVRKKYPDIQILVLSSYDRFDYVRQALLNGAADYVLKPTLNPEMLLNMVSKAAQKIPGLQLKKKEFSSLDTRLEQYFTGNDEKIKQWEFQEVFTGSCFRLFVLPLRRRDKRGTDLSPVLYEKAEEMLKEQGWGTYLKFVLNQETLCIVFNYSVKDEKRMLECMETMMEQLSVLYEQCFGILGPKRTDLESLKEDFEKSGILEEESFYHEGIHLYIQQEWDKRETCGKFDFRRFVEYLGEHKYEDAIKLFHKYLLSAGSCRVPEFKLKNQAKNLLYNILSSTEEQTAELEELRKEYFEKIEKSVYYEEFREVLEELTVRLKDILLRGEGQDVYLKEILEYIQIHYKEEMDLQSLAETFGFNYSYLSAYFNSHMGEGFSEYLNRIRIEKACSYLGRKEYSIAQVSAMVGYSDHSYFCRVFKKSYRQNAKCLQT</sequence>
<gene>
    <name evidence="14" type="ORF">DQQ01_14365</name>
</gene>
<dbReference type="InterPro" id="IPR051552">
    <property type="entry name" value="HptR"/>
</dbReference>
<keyword evidence="8" id="KW-0804">Transcription</keyword>
<dbReference type="PROSITE" id="PS01124">
    <property type="entry name" value="HTH_ARAC_FAMILY_2"/>
    <property type="match status" value="1"/>
</dbReference>
<dbReference type="InterPro" id="IPR018060">
    <property type="entry name" value="HTH_AraC"/>
</dbReference>
<evidence type="ECO:0000256" key="8">
    <source>
        <dbReference type="ARBA" id="ARBA00023163"/>
    </source>
</evidence>
<dbReference type="SMART" id="SM00448">
    <property type="entry name" value="REC"/>
    <property type="match status" value="1"/>
</dbReference>
<dbReference type="RefSeq" id="WP_111920551.1">
    <property type="nucleotide sequence ID" value="NZ_CP030280.1"/>
</dbReference>
<evidence type="ECO:0000256" key="3">
    <source>
        <dbReference type="ARBA" id="ARBA00022490"/>
    </source>
</evidence>
<feature type="modified residue" description="4-aspartylphosphate" evidence="10">
    <location>
        <position position="58"/>
    </location>
</feature>
<evidence type="ECO:0000256" key="7">
    <source>
        <dbReference type="ARBA" id="ARBA00023125"/>
    </source>
</evidence>
<feature type="coiled-coil region" evidence="11">
    <location>
        <begin position="349"/>
        <end position="396"/>
    </location>
</feature>
<keyword evidence="3" id="KW-0963">Cytoplasm</keyword>
<dbReference type="PROSITE" id="PS00041">
    <property type="entry name" value="HTH_ARAC_FAMILY_1"/>
    <property type="match status" value="1"/>
</dbReference>
<evidence type="ECO:0000256" key="4">
    <source>
        <dbReference type="ARBA" id="ARBA00022553"/>
    </source>
</evidence>
<dbReference type="PANTHER" id="PTHR42713:SF3">
    <property type="entry name" value="TRANSCRIPTIONAL REGULATORY PROTEIN HPTR"/>
    <property type="match status" value="1"/>
</dbReference>
<dbReference type="Pfam" id="PF12833">
    <property type="entry name" value="HTH_18"/>
    <property type="match status" value="1"/>
</dbReference>
<dbReference type="InterPro" id="IPR018062">
    <property type="entry name" value="HTH_AraC-typ_CS"/>
</dbReference>
<evidence type="ECO:0000259" key="12">
    <source>
        <dbReference type="PROSITE" id="PS01124"/>
    </source>
</evidence>
<dbReference type="PROSITE" id="PS50110">
    <property type="entry name" value="RESPONSE_REGULATORY"/>
    <property type="match status" value="1"/>
</dbReference>
<dbReference type="GO" id="GO:0005737">
    <property type="term" value="C:cytoplasm"/>
    <property type="evidence" value="ECO:0007669"/>
    <property type="project" value="UniProtKB-SubCell"/>
</dbReference>
<dbReference type="SUPFAM" id="SSF46689">
    <property type="entry name" value="Homeodomain-like"/>
    <property type="match status" value="2"/>
</dbReference>
<evidence type="ECO:0000313" key="14">
    <source>
        <dbReference type="EMBL" id="AWY99106.1"/>
    </source>
</evidence>
<accession>A0A2Z4UDQ1</accession>
<dbReference type="KEGG" id="blau:DQQ01_14365"/>
<dbReference type="OrthoDB" id="342399at2"/>
<keyword evidence="7 14" id="KW-0238">DNA-binding</keyword>
<dbReference type="EMBL" id="CP030280">
    <property type="protein sequence ID" value="AWY99106.1"/>
    <property type="molecule type" value="Genomic_DNA"/>
</dbReference>
<dbReference type="GO" id="GO:0000160">
    <property type="term" value="P:phosphorelay signal transduction system"/>
    <property type="evidence" value="ECO:0007669"/>
    <property type="project" value="UniProtKB-KW"/>
</dbReference>